<dbReference type="InterPro" id="IPR036705">
    <property type="entry name" value="Ribosyl_crysJ1_sf"/>
</dbReference>
<evidence type="ECO:0000313" key="2">
    <source>
        <dbReference type="Proteomes" id="UP000663848"/>
    </source>
</evidence>
<organism evidence="1 2">
    <name type="scientific">Rotaria socialis</name>
    <dbReference type="NCBI Taxonomy" id="392032"/>
    <lineage>
        <taxon>Eukaryota</taxon>
        <taxon>Metazoa</taxon>
        <taxon>Spiralia</taxon>
        <taxon>Gnathifera</taxon>
        <taxon>Rotifera</taxon>
        <taxon>Eurotatoria</taxon>
        <taxon>Bdelloidea</taxon>
        <taxon>Philodinida</taxon>
        <taxon>Philodinidae</taxon>
        <taxon>Rotaria</taxon>
    </lineage>
</organism>
<dbReference type="AlphaFoldDB" id="A0A820SGX0"/>
<reference evidence="1" key="1">
    <citation type="submission" date="2021-02" db="EMBL/GenBank/DDBJ databases">
        <authorList>
            <person name="Nowell W R."/>
        </authorList>
    </citation>
    <scope>NUCLEOTIDE SEQUENCE</scope>
</reference>
<dbReference type="SUPFAM" id="SSF101478">
    <property type="entry name" value="ADP-ribosylglycohydrolase"/>
    <property type="match status" value="1"/>
</dbReference>
<dbReference type="Proteomes" id="UP000663848">
    <property type="component" value="Unassembled WGS sequence"/>
</dbReference>
<accession>A0A820SGX0</accession>
<comment type="caution">
    <text evidence="1">The sequence shown here is derived from an EMBL/GenBank/DDBJ whole genome shotgun (WGS) entry which is preliminary data.</text>
</comment>
<sequence length="45" mass="4948">MNSDEILERTIGIALGTAIGDAKGIAYETLTRQEIIDLQNKDKNN</sequence>
<name>A0A820SGX0_9BILA</name>
<protein>
    <recommendedName>
        <fullName evidence="3">ADP-ribosylglycohydrolase</fullName>
    </recommendedName>
</protein>
<gene>
    <name evidence="1" type="ORF">QYT958_LOCUS544</name>
</gene>
<evidence type="ECO:0008006" key="3">
    <source>
        <dbReference type="Google" id="ProtNLM"/>
    </source>
</evidence>
<proteinExistence type="predicted"/>
<dbReference type="EMBL" id="CAJOBR010000025">
    <property type="protein sequence ID" value="CAF4449684.1"/>
    <property type="molecule type" value="Genomic_DNA"/>
</dbReference>
<evidence type="ECO:0000313" key="1">
    <source>
        <dbReference type="EMBL" id="CAF4449684.1"/>
    </source>
</evidence>
<feature type="non-terminal residue" evidence="1">
    <location>
        <position position="45"/>
    </location>
</feature>